<protein>
    <recommendedName>
        <fullName evidence="3">Glycosyl transferase</fullName>
    </recommendedName>
</protein>
<dbReference type="EMBL" id="QXML01000002">
    <property type="protein sequence ID" value="RIW17420.1"/>
    <property type="molecule type" value="Genomic_DNA"/>
</dbReference>
<dbReference type="Proteomes" id="UP000283522">
    <property type="component" value="Unassembled WGS sequence"/>
</dbReference>
<sequence length="339" mass="39138">MLEIHLRFSALSFFEDSILRINYKIGIHFSIPTYSQDSLAISFTIQTYRDRLINLKQQATGYPFLKTTFLKKHGYPLNLDQPRTFCEWVNFKKVRDRNPLIPITSDKFQVRQYIRQKLGRQYGDELLIPLLHVSKSGTDIPFDKLGQEFFLKANHCSGANLHVKPGADPRFLKSTCEKWLNSSYGQSLHEWGYRDIPRKIICEKVLRDGQGRLPLDFKFYCIHGQVEMIGIFYKSGKQSFACYLDPLLREVGGPMGDDIPMPEIPKIPNLDRLLHLAETLSEEFELVRIDLYSVEDKIHFGEITHYPGSGLDRFECQALDFNLGKKISEGRLLLQKAGA</sequence>
<gene>
    <name evidence="1" type="ORF">D0X99_06755</name>
</gene>
<proteinExistence type="predicted"/>
<comment type="caution">
    <text evidence="1">The sequence shown here is derived from an EMBL/GenBank/DDBJ whole genome shotgun (WGS) entry which is preliminary data.</text>
</comment>
<dbReference type="InterPro" id="IPR029465">
    <property type="entry name" value="ATPgrasp_TupA"/>
</dbReference>
<name>A0A418PV40_9BACT</name>
<organism evidence="1 2">
    <name type="scientific">Algoriphagus lacus</name>
    <dbReference type="NCBI Taxonomy" id="2056311"/>
    <lineage>
        <taxon>Bacteria</taxon>
        <taxon>Pseudomonadati</taxon>
        <taxon>Bacteroidota</taxon>
        <taxon>Cytophagia</taxon>
        <taxon>Cytophagales</taxon>
        <taxon>Cyclobacteriaceae</taxon>
        <taxon>Algoriphagus</taxon>
    </lineage>
</organism>
<dbReference type="Pfam" id="PF14305">
    <property type="entry name" value="ATPgrasp_TupA"/>
    <property type="match status" value="1"/>
</dbReference>
<keyword evidence="2" id="KW-1185">Reference proteome</keyword>
<evidence type="ECO:0000313" key="2">
    <source>
        <dbReference type="Proteomes" id="UP000283522"/>
    </source>
</evidence>
<accession>A0A418PV40</accession>
<evidence type="ECO:0000313" key="1">
    <source>
        <dbReference type="EMBL" id="RIW17420.1"/>
    </source>
</evidence>
<dbReference type="AlphaFoldDB" id="A0A418PV40"/>
<evidence type="ECO:0008006" key="3">
    <source>
        <dbReference type="Google" id="ProtNLM"/>
    </source>
</evidence>
<reference evidence="1 2" key="1">
    <citation type="submission" date="2018-09" db="EMBL/GenBank/DDBJ databases">
        <authorList>
            <person name="Wang X."/>
            <person name="Du Z."/>
        </authorList>
    </citation>
    <scope>NUCLEOTIDE SEQUENCE [LARGE SCALE GENOMIC DNA]</scope>
    <source>
        <strain evidence="1 2">N3</strain>
    </source>
</reference>